<accession>A0ABX8SL26</accession>
<evidence type="ECO:0000313" key="2">
    <source>
        <dbReference type="EMBL" id="QXT64086.1"/>
    </source>
</evidence>
<dbReference type="RefSeq" id="WP_219084009.1">
    <property type="nucleotide sequence ID" value="NZ_CP079216.1"/>
</dbReference>
<dbReference type="Pfam" id="PF00085">
    <property type="entry name" value="Thioredoxin"/>
    <property type="match status" value="1"/>
</dbReference>
<sequence>MTQANFSRPGAVDLSTLSTAAGQHSGANYVMPLTEAEFQAVAARSMQHPVLVEFHSSRDQAGQATSAALAELVNAADGRFLLGRVDVDAEPRLAQGFGVQAVPTVVAVIGGQLAPLFQGTKTREEIAQVLDQVAQVAVGNGLTGRATPVDGPAGPEGEAAPVADPRFAKADAALEAGDFAAALAEFDTLLAQTPHDAEVIAGRAQAALLNRSLGFDAQGIVEKAAAGPGDVPAQLDAADLEVINGRYEEAFDRLLGLAAEVGPDEKDTIRVRLLELFEVVGRTEQVVLKARRRLATVLF</sequence>
<dbReference type="InterPro" id="IPR013766">
    <property type="entry name" value="Thioredoxin_domain"/>
</dbReference>
<reference evidence="2 3" key="1">
    <citation type="submission" date="2021-07" db="EMBL/GenBank/DDBJ databases">
        <title>complete genome sequencing of Tessaracoccus sp.J1M15.</title>
        <authorList>
            <person name="Bae J.-W."/>
            <person name="Kim D.-y."/>
        </authorList>
    </citation>
    <scope>NUCLEOTIDE SEQUENCE [LARGE SCALE GENOMIC DNA]</scope>
    <source>
        <strain evidence="2 3">J1M15</strain>
    </source>
</reference>
<organism evidence="2 3">
    <name type="scientific">Tessaracoccus palaemonis</name>
    <dbReference type="NCBI Taxonomy" id="2829499"/>
    <lineage>
        <taxon>Bacteria</taxon>
        <taxon>Bacillati</taxon>
        <taxon>Actinomycetota</taxon>
        <taxon>Actinomycetes</taxon>
        <taxon>Propionibacteriales</taxon>
        <taxon>Propionibacteriaceae</taxon>
        <taxon>Tessaracoccus</taxon>
    </lineage>
</organism>
<dbReference type="CDD" id="cd02956">
    <property type="entry name" value="ybbN"/>
    <property type="match status" value="1"/>
</dbReference>
<dbReference type="Proteomes" id="UP000824504">
    <property type="component" value="Chromosome"/>
</dbReference>
<keyword evidence="3" id="KW-1185">Reference proteome</keyword>
<evidence type="ECO:0000259" key="1">
    <source>
        <dbReference type="Pfam" id="PF00085"/>
    </source>
</evidence>
<dbReference type="PANTHER" id="PTHR43601:SF3">
    <property type="entry name" value="THIOREDOXIN, MITOCHONDRIAL"/>
    <property type="match status" value="1"/>
</dbReference>
<name>A0ABX8SL26_9ACTN</name>
<dbReference type="EMBL" id="CP079216">
    <property type="protein sequence ID" value="QXT64086.1"/>
    <property type="molecule type" value="Genomic_DNA"/>
</dbReference>
<evidence type="ECO:0000313" key="3">
    <source>
        <dbReference type="Proteomes" id="UP000824504"/>
    </source>
</evidence>
<protein>
    <submittedName>
        <fullName evidence="2">Tetratricopeptide repeat protein</fullName>
    </submittedName>
</protein>
<gene>
    <name evidence="2" type="ORF">KDB89_06440</name>
</gene>
<dbReference type="Pfam" id="PF14561">
    <property type="entry name" value="TPR_20"/>
    <property type="match status" value="1"/>
</dbReference>
<proteinExistence type="predicted"/>
<dbReference type="PANTHER" id="PTHR43601">
    <property type="entry name" value="THIOREDOXIN, MITOCHONDRIAL"/>
    <property type="match status" value="1"/>
</dbReference>
<feature type="domain" description="Thioredoxin" evidence="1">
    <location>
        <begin position="30"/>
        <end position="131"/>
    </location>
</feature>